<feature type="transmembrane region" description="Helical" evidence="2">
    <location>
        <begin position="81"/>
        <end position="102"/>
    </location>
</feature>
<evidence type="ECO:0000313" key="4">
    <source>
        <dbReference type="Proteomes" id="UP001428817"/>
    </source>
</evidence>
<feature type="compositionally biased region" description="Polar residues" evidence="1">
    <location>
        <begin position="1"/>
        <end position="11"/>
    </location>
</feature>
<evidence type="ECO:0000256" key="2">
    <source>
        <dbReference type="SAM" id="Phobius"/>
    </source>
</evidence>
<evidence type="ECO:0000256" key="1">
    <source>
        <dbReference type="SAM" id="MobiDB-lite"/>
    </source>
</evidence>
<keyword evidence="2" id="KW-0472">Membrane</keyword>
<feature type="region of interest" description="Disordered" evidence="1">
    <location>
        <begin position="50"/>
        <end position="71"/>
    </location>
</feature>
<keyword evidence="2" id="KW-0812">Transmembrane</keyword>
<name>A0ABP9RFW2_9PSEU</name>
<feature type="compositionally biased region" description="Basic and acidic residues" evidence="1">
    <location>
        <begin position="249"/>
        <end position="275"/>
    </location>
</feature>
<protein>
    <submittedName>
        <fullName evidence="3">Uncharacterized protein</fullName>
    </submittedName>
</protein>
<dbReference type="Proteomes" id="UP001428817">
    <property type="component" value="Unassembled WGS sequence"/>
</dbReference>
<feature type="compositionally biased region" description="Basic and acidic residues" evidence="1">
    <location>
        <begin position="198"/>
        <end position="210"/>
    </location>
</feature>
<keyword evidence="4" id="KW-1185">Reference proteome</keyword>
<organism evidence="3 4">
    <name type="scientific">Pseudonocardia eucalypti</name>
    <dbReference type="NCBI Taxonomy" id="648755"/>
    <lineage>
        <taxon>Bacteria</taxon>
        <taxon>Bacillati</taxon>
        <taxon>Actinomycetota</taxon>
        <taxon>Actinomycetes</taxon>
        <taxon>Pseudonocardiales</taxon>
        <taxon>Pseudonocardiaceae</taxon>
        <taxon>Pseudonocardia</taxon>
    </lineage>
</organism>
<proteinExistence type="predicted"/>
<accession>A0ABP9RFW2</accession>
<dbReference type="EMBL" id="BAABJP010000069">
    <property type="protein sequence ID" value="GAA5176675.1"/>
    <property type="molecule type" value="Genomic_DNA"/>
</dbReference>
<feature type="compositionally biased region" description="Basic and acidic residues" evidence="1">
    <location>
        <begin position="218"/>
        <end position="241"/>
    </location>
</feature>
<reference evidence="4" key="1">
    <citation type="journal article" date="2019" name="Int. J. Syst. Evol. Microbiol.">
        <title>The Global Catalogue of Microorganisms (GCM) 10K type strain sequencing project: providing services to taxonomists for standard genome sequencing and annotation.</title>
        <authorList>
            <consortium name="The Broad Institute Genomics Platform"/>
            <consortium name="The Broad Institute Genome Sequencing Center for Infectious Disease"/>
            <person name="Wu L."/>
            <person name="Ma J."/>
        </authorList>
    </citation>
    <scope>NUCLEOTIDE SEQUENCE [LARGE SCALE GENOMIC DNA]</scope>
    <source>
        <strain evidence="4">JCM 18303</strain>
    </source>
</reference>
<sequence length="334" mass="37197">MKGTDMTSSHPFPNPEPRPRGRAAAEAAARRRALRRAARIARRARRIERAEQREHQHACPPQWTPQQHAEAARRHERHRMIMFGVLFLLWTGSTIVALAYVVTARHQATGHTEPPTPTSTAASTLTGTARVAVVRPVAFTTELPAHTPAHTGTAPAPGTWAAIRPGNDDTRGCRVASASAEREPGGLVVRTGPLDISIGDRDTHRDRDNGRCVNQTNTRDRDRDRDDDKDRDRDRAKDRGRCVCVIPGHRTDRDPADWDERDRGGWDRPWNRDYPRSSWPGPGGWDRSGYERPGNPGTGRPGEEVCRSYPPRVHPDVPNGGTVCSNPDRPSGRW</sequence>
<gene>
    <name evidence="3" type="ORF">GCM10023321_85650</name>
</gene>
<comment type="caution">
    <text evidence="3">The sequence shown here is derived from an EMBL/GenBank/DDBJ whole genome shotgun (WGS) entry which is preliminary data.</text>
</comment>
<keyword evidence="2" id="KW-1133">Transmembrane helix</keyword>
<evidence type="ECO:0000313" key="3">
    <source>
        <dbReference type="EMBL" id="GAA5176675.1"/>
    </source>
</evidence>
<feature type="region of interest" description="Disordered" evidence="1">
    <location>
        <begin position="1"/>
        <end position="32"/>
    </location>
</feature>
<feature type="region of interest" description="Disordered" evidence="1">
    <location>
        <begin position="164"/>
        <end position="334"/>
    </location>
</feature>